<comment type="similarity">
    <text evidence="6">Belongs to the TVP38/TMEM64 family.</text>
</comment>
<dbReference type="PANTHER" id="PTHR12677:SF59">
    <property type="entry name" value="GOLGI APPARATUS MEMBRANE PROTEIN TVP38-RELATED"/>
    <property type="match status" value="1"/>
</dbReference>
<keyword evidence="3 6" id="KW-0812">Transmembrane</keyword>
<dbReference type="AlphaFoldDB" id="A0A845LDA6"/>
<organism evidence="8 9">
    <name type="scientific">Heliomicrobium gestii</name>
    <name type="common">Heliobacterium gestii</name>
    <dbReference type="NCBI Taxonomy" id="2699"/>
    <lineage>
        <taxon>Bacteria</taxon>
        <taxon>Bacillati</taxon>
        <taxon>Bacillota</taxon>
        <taxon>Clostridia</taxon>
        <taxon>Eubacteriales</taxon>
        <taxon>Heliobacteriaceae</taxon>
        <taxon>Heliomicrobium</taxon>
    </lineage>
</organism>
<gene>
    <name evidence="8" type="ORF">GTO89_06100</name>
</gene>
<comment type="caution">
    <text evidence="8">The sequence shown here is derived from an EMBL/GenBank/DDBJ whole genome shotgun (WGS) entry which is preliminary data.</text>
</comment>
<accession>A0A845LDA6</accession>
<dbReference type="InterPro" id="IPR032816">
    <property type="entry name" value="VTT_dom"/>
</dbReference>
<dbReference type="InterPro" id="IPR015414">
    <property type="entry name" value="TMEM64"/>
</dbReference>
<dbReference type="GO" id="GO:0005886">
    <property type="term" value="C:plasma membrane"/>
    <property type="evidence" value="ECO:0007669"/>
    <property type="project" value="UniProtKB-SubCell"/>
</dbReference>
<dbReference type="Proteomes" id="UP000471031">
    <property type="component" value="Unassembled WGS sequence"/>
</dbReference>
<feature type="domain" description="VTT" evidence="7">
    <location>
        <begin position="72"/>
        <end position="190"/>
    </location>
</feature>
<evidence type="ECO:0000256" key="2">
    <source>
        <dbReference type="ARBA" id="ARBA00022475"/>
    </source>
</evidence>
<reference evidence="8 9" key="1">
    <citation type="submission" date="2020-01" db="EMBL/GenBank/DDBJ databases">
        <title>Whole genome sequence of Heliobacterium gestii DSM 11169.</title>
        <authorList>
            <person name="Kyndt J.A."/>
            <person name="Meyer T.E."/>
        </authorList>
    </citation>
    <scope>NUCLEOTIDE SEQUENCE [LARGE SCALE GENOMIC DNA]</scope>
    <source>
        <strain evidence="8 9">DSM 11169</strain>
    </source>
</reference>
<feature type="transmembrane region" description="Helical" evidence="6">
    <location>
        <begin position="53"/>
        <end position="85"/>
    </location>
</feature>
<dbReference type="RefSeq" id="WP_161261172.1">
    <property type="nucleotide sequence ID" value="NZ_JAFBDC010000003.1"/>
</dbReference>
<dbReference type="Pfam" id="PF09335">
    <property type="entry name" value="VTT_dom"/>
    <property type="match status" value="1"/>
</dbReference>
<evidence type="ECO:0000313" key="9">
    <source>
        <dbReference type="Proteomes" id="UP000471031"/>
    </source>
</evidence>
<evidence type="ECO:0000259" key="7">
    <source>
        <dbReference type="Pfam" id="PF09335"/>
    </source>
</evidence>
<evidence type="ECO:0000256" key="4">
    <source>
        <dbReference type="ARBA" id="ARBA00022989"/>
    </source>
</evidence>
<sequence length="220" mass="23580">MNLRAFGPKVAALLALIAGGALLFGTDMGRRVINMVTLTDIDELTTLLRSYGWAAWIAGFLIMTLQTLIGLIPAVFLLGALVIIFGWGPGLFIGWAGEIAGSAVAFVLFRYFGRGPVARWLGKKKGFSKWDEWTAKHGFGSIFLIRLAPFVPSAAINLAAAVSSVGFVPFILGTALGKIPTIFLESVVGHDMWNPAQNASRLVLAVAALGVLAYALKRYR</sequence>
<keyword evidence="2 6" id="KW-1003">Cell membrane</keyword>
<evidence type="ECO:0000256" key="1">
    <source>
        <dbReference type="ARBA" id="ARBA00004651"/>
    </source>
</evidence>
<proteinExistence type="inferred from homology"/>
<name>A0A845LDA6_HELGE</name>
<comment type="subcellular location">
    <subcellularLocation>
        <location evidence="1 6">Cell membrane</location>
        <topology evidence="1 6">Multi-pass membrane protein</topology>
    </subcellularLocation>
</comment>
<comment type="caution">
    <text evidence="6">Lacks conserved residue(s) required for the propagation of feature annotation.</text>
</comment>
<dbReference type="OrthoDB" id="5471155at2"/>
<protein>
    <recommendedName>
        <fullName evidence="6">TVP38/TMEM64 family membrane protein</fullName>
    </recommendedName>
</protein>
<feature type="transmembrane region" description="Helical" evidence="6">
    <location>
        <begin position="158"/>
        <end position="179"/>
    </location>
</feature>
<evidence type="ECO:0000256" key="3">
    <source>
        <dbReference type="ARBA" id="ARBA00022692"/>
    </source>
</evidence>
<keyword evidence="9" id="KW-1185">Reference proteome</keyword>
<keyword evidence="5 6" id="KW-0472">Membrane</keyword>
<dbReference type="PANTHER" id="PTHR12677">
    <property type="entry name" value="GOLGI APPARATUS MEMBRANE PROTEIN TVP38-RELATED"/>
    <property type="match status" value="1"/>
</dbReference>
<feature type="transmembrane region" description="Helical" evidence="6">
    <location>
        <begin position="199"/>
        <end position="216"/>
    </location>
</feature>
<feature type="transmembrane region" description="Helical" evidence="6">
    <location>
        <begin position="92"/>
        <end position="113"/>
    </location>
</feature>
<evidence type="ECO:0000256" key="5">
    <source>
        <dbReference type="ARBA" id="ARBA00023136"/>
    </source>
</evidence>
<evidence type="ECO:0000256" key="6">
    <source>
        <dbReference type="RuleBase" id="RU366058"/>
    </source>
</evidence>
<evidence type="ECO:0000313" key="8">
    <source>
        <dbReference type="EMBL" id="MZP42609.1"/>
    </source>
</evidence>
<dbReference type="EMBL" id="WXEX01000004">
    <property type="protein sequence ID" value="MZP42609.1"/>
    <property type="molecule type" value="Genomic_DNA"/>
</dbReference>
<keyword evidence="4 6" id="KW-1133">Transmembrane helix</keyword>